<accession>A0A218P4Y2</accession>
<keyword evidence="5" id="KW-1185">Reference proteome</keyword>
<dbReference type="SUPFAM" id="SSF141694">
    <property type="entry name" value="AF2212/PG0164-like"/>
    <property type="match status" value="1"/>
</dbReference>
<protein>
    <recommendedName>
        <fullName evidence="3">Antitoxin</fullName>
    </recommendedName>
</protein>
<organism evidence="4 5">
    <name type="scientific">Thermococcus pacificus</name>
    <dbReference type="NCBI Taxonomy" id="71998"/>
    <lineage>
        <taxon>Archaea</taxon>
        <taxon>Methanobacteriati</taxon>
        <taxon>Methanobacteriota</taxon>
        <taxon>Thermococci</taxon>
        <taxon>Thermococcales</taxon>
        <taxon>Thermococcaceae</taxon>
        <taxon>Thermococcus</taxon>
    </lineage>
</organism>
<comment type="similarity">
    <text evidence="1 3">Belongs to the UPF0165 family.</text>
</comment>
<dbReference type="GeneID" id="33314608"/>
<comment type="function">
    <text evidence="3">Antitoxin component of a type II toxin-antitoxin (TA) system.</text>
</comment>
<dbReference type="InterPro" id="IPR008203">
    <property type="entry name" value="AF2212-like"/>
</dbReference>
<evidence type="ECO:0000256" key="2">
    <source>
        <dbReference type="ARBA" id="ARBA00022649"/>
    </source>
</evidence>
<evidence type="ECO:0000313" key="4">
    <source>
        <dbReference type="EMBL" id="ASJ05831.1"/>
    </source>
</evidence>
<name>A0A218P4Y2_9EURY</name>
<gene>
    <name evidence="4" type="ORF">A3L08_00025</name>
</gene>
<keyword evidence="2 3" id="KW-1277">Toxin-antitoxin system</keyword>
<dbReference type="Proteomes" id="UP000197418">
    <property type="component" value="Chromosome"/>
</dbReference>
<dbReference type="Pfam" id="PF01954">
    <property type="entry name" value="AF2212-like"/>
    <property type="match status" value="1"/>
</dbReference>
<proteinExistence type="inferred from homology"/>
<dbReference type="KEGG" id="tpaf:A3L08_00025"/>
<dbReference type="RefSeq" id="WP_088853093.1">
    <property type="nucleotide sequence ID" value="NZ_CP015102.1"/>
</dbReference>
<evidence type="ECO:0000313" key="5">
    <source>
        <dbReference type="Proteomes" id="UP000197418"/>
    </source>
</evidence>
<evidence type="ECO:0000256" key="1">
    <source>
        <dbReference type="ARBA" id="ARBA00006615"/>
    </source>
</evidence>
<dbReference type="EMBL" id="CP015102">
    <property type="protein sequence ID" value="ASJ05831.1"/>
    <property type="molecule type" value="Genomic_DNA"/>
</dbReference>
<dbReference type="AlphaFoldDB" id="A0A218P4Y2"/>
<dbReference type="Gene3D" id="4.10.1150.10">
    <property type="entry name" value="AF2212/PG0164-like"/>
    <property type="match status" value="1"/>
</dbReference>
<evidence type="ECO:0000256" key="3">
    <source>
        <dbReference type="RuleBase" id="RU368051"/>
    </source>
</evidence>
<dbReference type="OrthoDB" id="116241at2157"/>
<dbReference type="InterPro" id="IPR024069">
    <property type="entry name" value="AF2212-like_dom_sf"/>
</dbReference>
<reference evidence="4 5" key="1">
    <citation type="submission" date="2016-04" db="EMBL/GenBank/DDBJ databases">
        <title>Complete genome sequence of Thermococcus pacificus type strain P4.</title>
        <authorList>
            <person name="Oger P.M."/>
        </authorList>
    </citation>
    <scope>NUCLEOTIDE SEQUENCE [LARGE SCALE GENOMIC DNA]</scope>
    <source>
        <strain evidence="4 5">P-4</strain>
    </source>
</reference>
<sequence>MPEEIVAIYRGDVIIPLKKLNIPPGSRIKLLIEKVEVRDAMKELGYLKLLQEGEDAEELFEF</sequence>